<evidence type="ECO:0000256" key="7">
    <source>
        <dbReference type="ARBA" id="ARBA00023242"/>
    </source>
</evidence>
<evidence type="ECO:0000256" key="8">
    <source>
        <dbReference type="ARBA" id="ARBA00048116"/>
    </source>
</evidence>
<keyword evidence="6" id="KW-0665">Pyrimidine biosynthesis</keyword>
<dbReference type="PRINTS" id="PR00094">
    <property type="entry name" value="ADENYLTKNASE"/>
</dbReference>
<dbReference type="InterPro" id="IPR005135">
    <property type="entry name" value="Endo/exonuclease/phosphatase"/>
</dbReference>
<dbReference type="HAMAP" id="MF_03172">
    <property type="entry name" value="Adenylate_kinase_UMP_CMP_kin"/>
    <property type="match status" value="1"/>
</dbReference>
<dbReference type="HAMAP" id="MF_00235">
    <property type="entry name" value="Adenylate_kinase_Adk"/>
    <property type="match status" value="1"/>
</dbReference>
<keyword evidence="4" id="KW-0418">Kinase</keyword>
<dbReference type="PANTHER" id="PTHR12121:SF37">
    <property type="entry name" value="2',5'-PHOSPHODIESTERASE 12"/>
    <property type="match status" value="1"/>
</dbReference>
<organism evidence="12 13">
    <name type="scientific">Fragariocoptes setiger</name>
    <dbReference type="NCBI Taxonomy" id="1670756"/>
    <lineage>
        <taxon>Eukaryota</taxon>
        <taxon>Metazoa</taxon>
        <taxon>Ecdysozoa</taxon>
        <taxon>Arthropoda</taxon>
        <taxon>Chelicerata</taxon>
        <taxon>Arachnida</taxon>
        <taxon>Acari</taxon>
        <taxon>Acariformes</taxon>
        <taxon>Trombidiformes</taxon>
        <taxon>Prostigmata</taxon>
        <taxon>Eupodina</taxon>
        <taxon>Eriophyoidea</taxon>
        <taxon>Phytoptidae</taxon>
        <taxon>Fragariocoptes</taxon>
    </lineage>
</organism>
<dbReference type="PROSITE" id="PS00113">
    <property type="entry name" value="ADENYLATE_KINASE"/>
    <property type="match status" value="1"/>
</dbReference>
<keyword evidence="1" id="KW-0963">Cytoplasm</keyword>
<evidence type="ECO:0000256" key="9">
    <source>
        <dbReference type="SAM" id="MobiDB-lite"/>
    </source>
</evidence>
<dbReference type="Gene3D" id="3.60.10.10">
    <property type="entry name" value="Endonuclease/exonuclease/phosphatase"/>
    <property type="match status" value="1"/>
</dbReference>
<dbReference type="Pfam" id="PF00406">
    <property type="entry name" value="ADK"/>
    <property type="match status" value="1"/>
</dbReference>
<dbReference type="InterPro" id="IPR048821">
    <property type="entry name" value="PDE12-like_N"/>
</dbReference>
<evidence type="ECO:0000256" key="5">
    <source>
        <dbReference type="ARBA" id="ARBA00022840"/>
    </source>
</evidence>
<evidence type="ECO:0000256" key="2">
    <source>
        <dbReference type="ARBA" id="ARBA00022679"/>
    </source>
</evidence>
<dbReference type="InterPro" id="IPR050410">
    <property type="entry name" value="CCR4/nocturin_mRNA_transcr"/>
</dbReference>
<dbReference type="EMBL" id="JAIFTH010000827">
    <property type="protein sequence ID" value="KAG9508911.1"/>
    <property type="molecule type" value="Genomic_DNA"/>
</dbReference>
<accession>A0ABQ7S689</accession>
<dbReference type="InterPro" id="IPR036691">
    <property type="entry name" value="Endo/exonu/phosph_ase_sf"/>
</dbReference>
<dbReference type="Pfam" id="PF21171">
    <property type="entry name" value="PDE12-like_N"/>
    <property type="match status" value="1"/>
</dbReference>
<keyword evidence="2" id="KW-0808">Transferase</keyword>
<dbReference type="InterPro" id="IPR006266">
    <property type="entry name" value="UMP_CMP_kinase"/>
</dbReference>
<evidence type="ECO:0000313" key="13">
    <source>
        <dbReference type="Proteomes" id="UP000825002"/>
    </source>
</evidence>
<dbReference type="SUPFAM" id="SSF56219">
    <property type="entry name" value="DNase I-like"/>
    <property type="match status" value="1"/>
</dbReference>
<dbReference type="CDD" id="cd01428">
    <property type="entry name" value="ADK"/>
    <property type="match status" value="1"/>
</dbReference>
<evidence type="ECO:0000259" key="10">
    <source>
        <dbReference type="Pfam" id="PF03372"/>
    </source>
</evidence>
<keyword evidence="3" id="KW-0547">Nucleotide-binding</keyword>
<feature type="region of interest" description="Disordered" evidence="9">
    <location>
        <begin position="588"/>
        <end position="619"/>
    </location>
</feature>
<dbReference type="NCBIfam" id="TIGR01359">
    <property type="entry name" value="UMP_CMP_kin_fam"/>
    <property type="match status" value="1"/>
</dbReference>
<dbReference type="SUPFAM" id="SSF52540">
    <property type="entry name" value="P-loop containing nucleoside triphosphate hydrolases"/>
    <property type="match status" value="1"/>
</dbReference>
<evidence type="ECO:0000256" key="4">
    <source>
        <dbReference type="ARBA" id="ARBA00022777"/>
    </source>
</evidence>
<dbReference type="InterPro" id="IPR033690">
    <property type="entry name" value="Adenylat_kinase_CS"/>
</dbReference>
<dbReference type="Gene3D" id="3.40.50.300">
    <property type="entry name" value="P-loop containing nucleotide triphosphate hydrolases"/>
    <property type="match status" value="1"/>
</dbReference>
<evidence type="ECO:0000313" key="12">
    <source>
        <dbReference type="EMBL" id="KAG9508911.1"/>
    </source>
</evidence>
<evidence type="ECO:0000256" key="3">
    <source>
        <dbReference type="ARBA" id="ARBA00022741"/>
    </source>
</evidence>
<keyword evidence="13" id="KW-1185">Reference proteome</keyword>
<dbReference type="Proteomes" id="UP000825002">
    <property type="component" value="Unassembled WGS sequence"/>
</dbReference>
<name>A0ABQ7S689_9ACAR</name>
<protein>
    <submittedName>
        <fullName evidence="12">2',5'-phosphodiesterase 12</fullName>
    </submittedName>
</protein>
<keyword evidence="7" id="KW-0539">Nucleus</keyword>
<feature type="non-terminal residue" evidence="12">
    <location>
        <position position="1"/>
    </location>
</feature>
<dbReference type="InterPro" id="IPR000850">
    <property type="entry name" value="Adenylat/UMP-CMP_kin"/>
</dbReference>
<sequence>MFRPIVTFVLGGPGSGKGTQCKRICDEFGFVHLSAGDLLRAERNLPNSQYGELIERYIREGKIVPVEITCSLLERAMNESTGSGKFLIDGFPRNEDNLSGWTRNMSDKVDVKFVLFLDCPHDACVQRCLSRGEQGSNRSDDNEASLRKRLETFVNDTMPIVEHYRGLNLLKMVDGDRSPDKVYEDVRQLYSKLKDVHSEDGSSRPKAVVCDNDDRIQVTLSYKHNNDDIMFNLDRKKDEKLADLFQRLRCNLDKKLTRSRKPMDPESLSLKYHISLTDIDGNKLNPETTTNHEAWQEGSILRIDDHEFVVSRNEPQVVSIKLPRSVMAGFVVSPEIKLAHCDIKSCQMRWYRQVFKPNRETEQSIDGKNLINDGSYNWEQMTQNSFAYFPSPDDVGRRLRFSCTPARDDKVGFERVIVSNKPVEAGPGRCLFEDRHAFTGSRLIDPNSFRMVTYNILADLYADSDYSRTVLFPYCPAYALDYDYRRQLLLKELLGYNADLICLQEVDKRAYKHDLEPTLAVADLPSAAGDDRPELLDDSPKFFGLFHAKAGQVAEGLATFYRHSRFCMLGSCYRWIAQLIDPSVATGGDTSVEKQSNHHNNGDNINPIDSGEPTTSKQLSDEFFQPPMKLLEDIRRVINSNEALAQRFKNRKTIVQISVLQNRQMPSKAVVVANTHLYFHPDSDHIRLLQGSILAKYLEFVKQRVIEHLKLNHQQQRDNSIDVDDNGTYDIEVTSILCGDLNSSPDCGLYRLMLTGYVPATAFDWHSNKTEAVEGLEVRQGLRYASAYDPLPDYTNYTPEFKACLDYIYYEPSVLQVQATVPLPDHELVAAHEALPSVVHPSDHLALVADFAWKAR</sequence>
<comment type="catalytic activity">
    <reaction evidence="8">
        <text>UMP + ATP = UDP + ADP</text>
        <dbReference type="Rhea" id="RHEA:24400"/>
        <dbReference type="ChEBI" id="CHEBI:30616"/>
        <dbReference type="ChEBI" id="CHEBI:57865"/>
        <dbReference type="ChEBI" id="CHEBI:58223"/>
        <dbReference type="ChEBI" id="CHEBI:456216"/>
        <dbReference type="EC" id="2.7.4.14"/>
    </reaction>
</comment>
<evidence type="ECO:0000256" key="6">
    <source>
        <dbReference type="ARBA" id="ARBA00022975"/>
    </source>
</evidence>
<evidence type="ECO:0000259" key="11">
    <source>
        <dbReference type="Pfam" id="PF21171"/>
    </source>
</evidence>
<comment type="caution">
    <text evidence="12">The sequence shown here is derived from an EMBL/GenBank/DDBJ whole genome shotgun (WGS) entry which is preliminary data.</text>
</comment>
<reference evidence="12 13" key="1">
    <citation type="submission" date="2020-10" db="EMBL/GenBank/DDBJ databases">
        <authorList>
            <person name="Klimov P.B."/>
            <person name="Dyachkov S.M."/>
            <person name="Chetverikov P.E."/>
        </authorList>
    </citation>
    <scope>NUCLEOTIDE SEQUENCE [LARGE SCALE GENOMIC DNA]</scope>
    <source>
        <strain evidence="12">BMOC 18-1129-001#AD2665</strain>
        <tissue evidence="12">Entire mites</tissue>
    </source>
</reference>
<feature type="domain" description="Endonuclease/exonuclease/phosphatase" evidence="10">
    <location>
        <begin position="452"/>
        <end position="844"/>
    </location>
</feature>
<dbReference type="InterPro" id="IPR027417">
    <property type="entry name" value="P-loop_NTPase"/>
</dbReference>
<proteinExistence type="inferred from homology"/>
<keyword evidence="5" id="KW-0067">ATP-binding</keyword>
<gene>
    <name evidence="12" type="primary">Pde12</name>
    <name evidence="12" type="ORF">GZH46_02583</name>
</gene>
<feature type="domain" description="2',5'-phosphodiesterase 12-like N-terminal" evidence="11">
    <location>
        <begin position="315"/>
        <end position="424"/>
    </location>
</feature>
<evidence type="ECO:0000256" key="1">
    <source>
        <dbReference type="ARBA" id="ARBA00022490"/>
    </source>
</evidence>
<dbReference type="Pfam" id="PF03372">
    <property type="entry name" value="Exo_endo_phos"/>
    <property type="match status" value="1"/>
</dbReference>
<dbReference type="PANTHER" id="PTHR12121">
    <property type="entry name" value="CARBON CATABOLITE REPRESSOR PROTEIN 4"/>
    <property type="match status" value="1"/>
</dbReference>